<reference evidence="1" key="1">
    <citation type="submission" date="2014-11" db="EMBL/GenBank/DDBJ databases">
        <authorList>
            <person name="Amaro Gonzalez C."/>
        </authorList>
    </citation>
    <scope>NUCLEOTIDE SEQUENCE</scope>
</reference>
<name>A0A0E9Q8I8_ANGAN</name>
<accession>A0A0E9Q8I8</accession>
<dbReference type="EMBL" id="GBXM01095760">
    <property type="protein sequence ID" value="JAH12817.1"/>
    <property type="molecule type" value="Transcribed_RNA"/>
</dbReference>
<organism evidence="1">
    <name type="scientific">Anguilla anguilla</name>
    <name type="common">European freshwater eel</name>
    <name type="synonym">Muraena anguilla</name>
    <dbReference type="NCBI Taxonomy" id="7936"/>
    <lineage>
        <taxon>Eukaryota</taxon>
        <taxon>Metazoa</taxon>
        <taxon>Chordata</taxon>
        <taxon>Craniata</taxon>
        <taxon>Vertebrata</taxon>
        <taxon>Euteleostomi</taxon>
        <taxon>Actinopterygii</taxon>
        <taxon>Neopterygii</taxon>
        <taxon>Teleostei</taxon>
        <taxon>Anguilliformes</taxon>
        <taxon>Anguillidae</taxon>
        <taxon>Anguilla</taxon>
    </lineage>
</organism>
<dbReference type="AlphaFoldDB" id="A0A0E9Q8I8"/>
<proteinExistence type="predicted"/>
<evidence type="ECO:0000313" key="1">
    <source>
        <dbReference type="EMBL" id="JAH12817.1"/>
    </source>
</evidence>
<protein>
    <submittedName>
        <fullName evidence="1">Uncharacterized protein</fullName>
    </submittedName>
</protein>
<sequence>MNEERTSNSRLKETAVF</sequence>
<reference evidence="1" key="2">
    <citation type="journal article" date="2015" name="Fish Shellfish Immunol.">
        <title>Early steps in the European eel (Anguilla anguilla)-Vibrio vulnificus interaction in the gills: Role of the RtxA13 toxin.</title>
        <authorList>
            <person name="Callol A."/>
            <person name="Pajuelo D."/>
            <person name="Ebbesson L."/>
            <person name="Teles M."/>
            <person name="MacKenzie S."/>
            <person name="Amaro C."/>
        </authorList>
    </citation>
    <scope>NUCLEOTIDE SEQUENCE</scope>
</reference>